<dbReference type="InterPro" id="IPR002933">
    <property type="entry name" value="Peptidase_M20"/>
</dbReference>
<evidence type="ECO:0000313" key="9">
    <source>
        <dbReference type="EMBL" id="WCG22908.1"/>
    </source>
</evidence>
<dbReference type="GO" id="GO:0008237">
    <property type="term" value="F:metallopeptidase activity"/>
    <property type="evidence" value="ECO:0007669"/>
    <property type="project" value="UniProtKB-KW"/>
</dbReference>
<dbReference type="Gene3D" id="3.30.70.360">
    <property type="match status" value="2"/>
</dbReference>
<organism evidence="9 10">
    <name type="scientific">Vagococcus lutrae</name>
    <dbReference type="NCBI Taxonomy" id="81947"/>
    <lineage>
        <taxon>Bacteria</taxon>
        <taxon>Bacillati</taxon>
        <taxon>Bacillota</taxon>
        <taxon>Bacilli</taxon>
        <taxon>Lactobacillales</taxon>
        <taxon>Enterococcaceae</taxon>
        <taxon>Vagococcus</taxon>
    </lineage>
</organism>
<comment type="similarity">
    <text evidence="2">Belongs to the peptidase M20A family.</text>
</comment>
<dbReference type="PANTHER" id="PTHR43808:SF31">
    <property type="entry name" value="N-ACETYL-L-CITRULLINE DEACETYLASE"/>
    <property type="match status" value="1"/>
</dbReference>
<evidence type="ECO:0000256" key="3">
    <source>
        <dbReference type="ARBA" id="ARBA00022670"/>
    </source>
</evidence>
<gene>
    <name evidence="9" type="primary">pepV</name>
    <name evidence="9" type="ORF">PML95_01295</name>
</gene>
<keyword evidence="8" id="KW-0482">Metalloprotease</keyword>
<evidence type="ECO:0000256" key="4">
    <source>
        <dbReference type="ARBA" id="ARBA00022723"/>
    </source>
</evidence>
<dbReference type="Pfam" id="PF01546">
    <property type="entry name" value="Peptidase_M20"/>
    <property type="match status" value="1"/>
</dbReference>
<evidence type="ECO:0000256" key="6">
    <source>
        <dbReference type="ARBA" id="ARBA00022833"/>
    </source>
</evidence>
<dbReference type="InterPro" id="IPR011291">
    <property type="entry name" value="Pept_M20A_peptidaseV"/>
</dbReference>
<dbReference type="SUPFAM" id="SSF53187">
    <property type="entry name" value="Zn-dependent exopeptidases"/>
    <property type="match status" value="1"/>
</dbReference>
<keyword evidence="5 9" id="KW-0378">Hydrolase</keyword>
<dbReference type="GO" id="GO:0008777">
    <property type="term" value="F:acetylornithine deacetylase activity"/>
    <property type="evidence" value="ECO:0007669"/>
    <property type="project" value="TreeGrafter"/>
</dbReference>
<dbReference type="EMBL" id="CP116507">
    <property type="protein sequence ID" value="WCG22908.1"/>
    <property type="molecule type" value="Genomic_DNA"/>
</dbReference>
<dbReference type="PROSITE" id="PS00759">
    <property type="entry name" value="ARGE_DAPE_CPG2_2"/>
    <property type="match status" value="1"/>
</dbReference>
<keyword evidence="7 9" id="KW-0224">Dipeptidase</keyword>
<sequence>MAIDWKQEVAKREDDLMKDLMDLLRVPSVREDDKATEDAPFGPGPKAALLKFLEIGERDGFVTKNVENVAGHLEFGEGDETLGIFGHVDVVPVGTGWDTDPFEPVIKDGRLYARGSSDDKGPSVAAYYALKMIKELELPTSKRVRFIIGTDEESSWKCMERYLEVEETPDFGFAPDAEFPIINGEKGNATIVLSLDATNGDSYQLKQFQAGLRANMVPESGNAVVVLPEDADVDALQKAYDAYLEQEKVTGTIEVNGREATFFLKGKSAHGASPASGVNGATYLAAFLSSYDFKEGAKRYLDMIANFIHQDTEGKKLGMAIVDDVMGALTMNAGLFSFEEGKEASVTLNMRYPKGTTEEELVANIEKSLADSAVQVNLQPGGKGPHYVPEDDELVKTLLEVYEEHTGLEGKGQVIGGGTFGRLLERGVAYGAMFPDSIDTMHQANEFMAVKDIINATAIYADAIYRLIK</sequence>
<comment type="cofactor">
    <cofactor evidence="1">
        <name>Zn(2+)</name>
        <dbReference type="ChEBI" id="CHEBI:29105"/>
    </cofactor>
</comment>
<evidence type="ECO:0000256" key="2">
    <source>
        <dbReference type="ARBA" id="ARBA00006247"/>
    </source>
</evidence>
<name>A0AAF0BCP6_9ENTE</name>
<dbReference type="CDD" id="cd03888">
    <property type="entry name" value="M20_PepV"/>
    <property type="match status" value="1"/>
</dbReference>
<evidence type="ECO:0000256" key="8">
    <source>
        <dbReference type="ARBA" id="ARBA00023049"/>
    </source>
</evidence>
<evidence type="ECO:0000256" key="1">
    <source>
        <dbReference type="ARBA" id="ARBA00001947"/>
    </source>
</evidence>
<keyword evidence="3" id="KW-0645">Protease</keyword>
<reference evidence="9" key="1">
    <citation type="submission" date="2023-01" db="EMBL/GenBank/DDBJ databases">
        <title>Oxazolidinone resistance genes in florfenicol resistant enterococci from beef cattle and veal calves at slaughter.</title>
        <authorList>
            <person name="Biggel M."/>
        </authorList>
    </citation>
    <scope>NUCLEOTIDE SEQUENCE</scope>
    <source>
        <strain evidence="9">K204-1</strain>
    </source>
</reference>
<evidence type="ECO:0000256" key="7">
    <source>
        <dbReference type="ARBA" id="ARBA00022997"/>
    </source>
</evidence>
<dbReference type="SUPFAM" id="SSF55031">
    <property type="entry name" value="Bacterial exopeptidase dimerisation domain"/>
    <property type="match status" value="1"/>
</dbReference>
<dbReference type="AlphaFoldDB" id="A0AAF0BCP6"/>
<dbReference type="NCBIfam" id="NF005591">
    <property type="entry name" value="PRK07318.1"/>
    <property type="match status" value="1"/>
</dbReference>
<accession>A0AAF0BCP6</accession>
<evidence type="ECO:0000256" key="5">
    <source>
        <dbReference type="ARBA" id="ARBA00022801"/>
    </source>
</evidence>
<dbReference type="InterPro" id="IPR050072">
    <property type="entry name" value="Peptidase_M20A"/>
</dbReference>
<dbReference type="GO" id="GO:0006508">
    <property type="term" value="P:proteolysis"/>
    <property type="evidence" value="ECO:0007669"/>
    <property type="project" value="UniProtKB-KW"/>
</dbReference>
<dbReference type="GO" id="GO:0006526">
    <property type="term" value="P:L-arginine biosynthetic process"/>
    <property type="evidence" value="ECO:0007669"/>
    <property type="project" value="TreeGrafter"/>
</dbReference>
<dbReference type="PROSITE" id="PS00758">
    <property type="entry name" value="ARGE_DAPE_CPG2_1"/>
    <property type="match status" value="1"/>
</dbReference>
<dbReference type="RefSeq" id="WP_272163445.1">
    <property type="nucleotide sequence ID" value="NZ_CP116507.1"/>
</dbReference>
<dbReference type="InterPro" id="IPR001261">
    <property type="entry name" value="ArgE/DapE_CS"/>
</dbReference>
<dbReference type="EC" id="3.4.13.-" evidence="9"/>
<dbReference type="Proteomes" id="UP001179600">
    <property type="component" value="Chromosome"/>
</dbReference>
<dbReference type="GO" id="GO:0016805">
    <property type="term" value="F:dipeptidase activity"/>
    <property type="evidence" value="ECO:0007669"/>
    <property type="project" value="UniProtKB-KW"/>
</dbReference>
<dbReference type="InterPro" id="IPR010964">
    <property type="entry name" value="M20A_pepV-rel"/>
</dbReference>
<dbReference type="NCBIfam" id="TIGR01887">
    <property type="entry name" value="dipeptidaselike"/>
    <property type="match status" value="1"/>
</dbReference>
<protein>
    <submittedName>
        <fullName evidence="9">Dipeptidase PepV</fullName>
        <ecNumber evidence="9">3.4.13.-</ecNumber>
    </submittedName>
</protein>
<dbReference type="Gene3D" id="3.40.630.10">
    <property type="entry name" value="Zn peptidases"/>
    <property type="match status" value="1"/>
</dbReference>
<dbReference type="PANTHER" id="PTHR43808">
    <property type="entry name" value="ACETYLORNITHINE DEACETYLASE"/>
    <property type="match status" value="1"/>
</dbReference>
<keyword evidence="6" id="KW-0862">Zinc</keyword>
<dbReference type="GO" id="GO:0008270">
    <property type="term" value="F:zinc ion binding"/>
    <property type="evidence" value="ECO:0007669"/>
    <property type="project" value="InterPro"/>
</dbReference>
<keyword evidence="4" id="KW-0479">Metal-binding</keyword>
<evidence type="ECO:0000313" key="10">
    <source>
        <dbReference type="Proteomes" id="UP001179600"/>
    </source>
</evidence>
<proteinExistence type="inferred from homology"/>
<dbReference type="NCBIfam" id="TIGR01886">
    <property type="entry name" value="dipeptidase"/>
    <property type="match status" value="1"/>
</dbReference>
<dbReference type="InterPro" id="IPR036264">
    <property type="entry name" value="Bact_exopeptidase_dim_dom"/>
</dbReference>